<dbReference type="AlphaFoldDB" id="A0A6J4VM80"/>
<evidence type="ECO:0000259" key="2">
    <source>
        <dbReference type="PROSITE" id="PS51781"/>
    </source>
</evidence>
<dbReference type="EMBL" id="CADCWO010000179">
    <property type="protein sequence ID" value="CAA9582871.1"/>
    <property type="molecule type" value="Genomic_DNA"/>
</dbReference>
<proteinExistence type="predicted"/>
<feature type="region of interest" description="Disordered" evidence="1">
    <location>
        <begin position="1"/>
        <end position="69"/>
    </location>
</feature>
<feature type="compositionally biased region" description="Polar residues" evidence="1">
    <location>
        <begin position="1"/>
        <end position="21"/>
    </location>
</feature>
<feature type="domain" description="SH3b" evidence="2">
    <location>
        <begin position="50"/>
        <end position="122"/>
    </location>
</feature>
<feature type="compositionally biased region" description="Polar residues" evidence="1">
    <location>
        <begin position="125"/>
        <end position="140"/>
    </location>
</feature>
<name>A0A6J4VM80_9CYAN</name>
<feature type="compositionally biased region" description="Basic residues" evidence="1">
    <location>
        <begin position="166"/>
        <end position="179"/>
    </location>
</feature>
<sequence length="179" mass="18591">MEPESSAETAQSFAPTPSVQATPTFSVSSSPDPTPTPDIRDTPSSDTSSSINAVIVGEGASSKNVRTGPGTEYKVQHVAYPGDRVQILDSAQDSGGYTWYKVKIPKSGIQGWIAAQLIEQVDTVPVSQRESPAPTSQVIPATSGTNNSGGSGRCDKPDDLDAAGKRCGRRAASKRAGGR</sequence>
<dbReference type="InterPro" id="IPR003646">
    <property type="entry name" value="SH3-like_bac-type"/>
</dbReference>
<protein>
    <recommendedName>
        <fullName evidence="2">SH3b domain-containing protein</fullName>
    </recommendedName>
</protein>
<dbReference type="PROSITE" id="PS51781">
    <property type="entry name" value="SH3B"/>
    <property type="match status" value="1"/>
</dbReference>
<gene>
    <name evidence="3" type="ORF">AVDCRST_MAG81-3214</name>
</gene>
<accession>A0A6J4VM80</accession>
<dbReference type="Pfam" id="PF08239">
    <property type="entry name" value="SH3_3"/>
    <property type="match status" value="1"/>
</dbReference>
<feature type="compositionally biased region" description="Basic and acidic residues" evidence="1">
    <location>
        <begin position="153"/>
        <end position="164"/>
    </location>
</feature>
<feature type="region of interest" description="Disordered" evidence="1">
    <location>
        <begin position="123"/>
        <end position="179"/>
    </location>
</feature>
<dbReference type="Gene3D" id="2.30.30.40">
    <property type="entry name" value="SH3 Domains"/>
    <property type="match status" value="1"/>
</dbReference>
<evidence type="ECO:0000313" key="3">
    <source>
        <dbReference type="EMBL" id="CAA9582871.1"/>
    </source>
</evidence>
<dbReference type="SMART" id="SM00287">
    <property type="entry name" value="SH3b"/>
    <property type="match status" value="1"/>
</dbReference>
<evidence type="ECO:0000256" key="1">
    <source>
        <dbReference type="SAM" id="MobiDB-lite"/>
    </source>
</evidence>
<feature type="compositionally biased region" description="Low complexity" evidence="1">
    <location>
        <begin position="22"/>
        <end position="31"/>
    </location>
</feature>
<dbReference type="SUPFAM" id="SSF82057">
    <property type="entry name" value="Prokaryotic SH3-related domain"/>
    <property type="match status" value="1"/>
</dbReference>
<organism evidence="3">
    <name type="scientific">uncultured Synechococcales cyanobacterium</name>
    <dbReference type="NCBI Taxonomy" id="1936017"/>
    <lineage>
        <taxon>Bacteria</taxon>
        <taxon>Bacillati</taxon>
        <taxon>Cyanobacteriota</taxon>
        <taxon>Cyanophyceae</taxon>
        <taxon>Synechococcales</taxon>
        <taxon>environmental samples</taxon>
    </lineage>
</organism>
<reference evidence="3" key="1">
    <citation type="submission" date="2020-02" db="EMBL/GenBank/DDBJ databases">
        <authorList>
            <person name="Meier V. D."/>
        </authorList>
    </citation>
    <scope>NUCLEOTIDE SEQUENCE</scope>
    <source>
        <strain evidence="3">AVDCRST_MAG81</strain>
    </source>
</reference>